<evidence type="ECO:0000313" key="1">
    <source>
        <dbReference type="EMBL" id="MPN05459.1"/>
    </source>
</evidence>
<organism evidence="1">
    <name type="scientific">bioreactor metagenome</name>
    <dbReference type="NCBI Taxonomy" id="1076179"/>
    <lineage>
        <taxon>unclassified sequences</taxon>
        <taxon>metagenomes</taxon>
        <taxon>ecological metagenomes</taxon>
    </lineage>
</organism>
<name>A0A645EW74_9ZZZZ</name>
<gene>
    <name evidence="1" type="ORF">SDC9_152709</name>
</gene>
<comment type="caution">
    <text evidence="1">The sequence shown here is derived from an EMBL/GenBank/DDBJ whole genome shotgun (WGS) entry which is preliminary data.</text>
</comment>
<dbReference type="AlphaFoldDB" id="A0A645EW74"/>
<reference evidence="1" key="1">
    <citation type="submission" date="2019-08" db="EMBL/GenBank/DDBJ databases">
        <authorList>
            <person name="Kucharzyk K."/>
            <person name="Murdoch R.W."/>
            <person name="Higgins S."/>
            <person name="Loffler F."/>
        </authorList>
    </citation>
    <scope>NUCLEOTIDE SEQUENCE</scope>
</reference>
<sequence>MYKEIWQRDLCPLAKCLPPVLGLARGSFVALAAAERLHRGEKQDFYSMKPIYLRGI</sequence>
<protein>
    <submittedName>
        <fullName evidence="1">Uncharacterized protein</fullName>
    </submittedName>
</protein>
<accession>A0A645EW74</accession>
<proteinExistence type="predicted"/>
<dbReference type="EMBL" id="VSSQ01051363">
    <property type="protein sequence ID" value="MPN05459.1"/>
    <property type="molecule type" value="Genomic_DNA"/>
</dbReference>